<evidence type="ECO:0000256" key="1">
    <source>
        <dbReference type="ARBA" id="ARBA00022553"/>
    </source>
</evidence>
<dbReference type="GeneID" id="73289879"/>
<dbReference type="PANTHER" id="PTHR44591">
    <property type="entry name" value="STRESS RESPONSE REGULATOR PROTEIN 1"/>
    <property type="match status" value="1"/>
</dbReference>
<accession>A0A9E7NDR1</accession>
<dbReference type="KEGG" id="sawl:NGM29_07495"/>
<feature type="domain" description="Response regulatory" evidence="4">
    <location>
        <begin position="8"/>
        <end position="117"/>
    </location>
</feature>
<organism evidence="5 6">
    <name type="scientific">Natronosalvus rutilus</name>
    <dbReference type="NCBI Taxonomy" id="2953753"/>
    <lineage>
        <taxon>Archaea</taxon>
        <taxon>Methanobacteriati</taxon>
        <taxon>Methanobacteriota</taxon>
        <taxon>Stenosarchaea group</taxon>
        <taxon>Halobacteria</taxon>
        <taxon>Halobacteriales</taxon>
        <taxon>Natrialbaceae</taxon>
        <taxon>Natronosalvus</taxon>
    </lineage>
</organism>
<evidence type="ECO:0000313" key="5">
    <source>
        <dbReference type="EMBL" id="UTF55085.1"/>
    </source>
</evidence>
<dbReference type="EMBL" id="CP100355">
    <property type="protein sequence ID" value="UTF55085.1"/>
    <property type="molecule type" value="Genomic_DNA"/>
</dbReference>
<protein>
    <submittedName>
        <fullName evidence="5">Response regulator</fullName>
    </submittedName>
</protein>
<dbReference type="GO" id="GO:0000160">
    <property type="term" value="P:phosphorelay signal transduction system"/>
    <property type="evidence" value="ECO:0007669"/>
    <property type="project" value="InterPro"/>
</dbReference>
<dbReference type="Pfam" id="PF08663">
    <property type="entry name" value="HalX"/>
    <property type="match status" value="1"/>
</dbReference>
<dbReference type="PROSITE" id="PS50110">
    <property type="entry name" value="RESPONSE_REGULATORY"/>
    <property type="match status" value="1"/>
</dbReference>
<dbReference type="SMART" id="SM00448">
    <property type="entry name" value="REC"/>
    <property type="match status" value="1"/>
</dbReference>
<evidence type="ECO:0000259" key="4">
    <source>
        <dbReference type="PROSITE" id="PS50110"/>
    </source>
</evidence>
<keyword evidence="6" id="KW-1185">Reference proteome</keyword>
<reference evidence="5" key="1">
    <citation type="submission" date="2022-06" db="EMBL/GenBank/DDBJ databases">
        <title>Diverse halophilic archaea isolated from saline environments.</title>
        <authorList>
            <person name="Cui H.-L."/>
        </authorList>
    </citation>
    <scope>NUCLEOTIDE SEQUENCE</scope>
    <source>
        <strain evidence="5">WLHS1</strain>
    </source>
</reference>
<dbReference type="InterPro" id="IPR013971">
    <property type="entry name" value="HalX_domain"/>
</dbReference>
<dbReference type="InterPro" id="IPR001789">
    <property type="entry name" value="Sig_transdc_resp-reg_receiver"/>
</dbReference>
<dbReference type="Proteomes" id="UP001056855">
    <property type="component" value="Chromosome"/>
</dbReference>
<sequence length="213" mass="23628">MTGADAPVVLIVEDEPDVAESYELWLAGRYEIRRAHDGEHALDVIDDTVDVVLLDRMMPKLSGEQVLREIRERGIDCRVAMVTAVEPDFDVVEMGFDAYITKPPERADLIGTIDQLLERATLDGALQEYHSLLARKGALESEKTLAELEASDEYRDLLDRIDAKQAEIDDGLGDMASDIDFVSAIRELADDADGDDQDGSAAFDRVTDAEEER</sequence>
<dbReference type="AlphaFoldDB" id="A0A9E7NDR1"/>
<dbReference type="InterPro" id="IPR050595">
    <property type="entry name" value="Bact_response_regulator"/>
</dbReference>
<gene>
    <name evidence="5" type="ORF">NGM29_07495</name>
</gene>
<feature type="modified residue" description="4-aspartylphosphate" evidence="2">
    <location>
        <position position="55"/>
    </location>
</feature>
<feature type="region of interest" description="Disordered" evidence="3">
    <location>
        <begin position="190"/>
        <end position="213"/>
    </location>
</feature>
<evidence type="ECO:0000313" key="6">
    <source>
        <dbReference type="Proteomes" id="UP001056855"/>
    </source>
</evidence>
<dbReference type="Gene3D" id="3.40.50.2300">
    <property type="match status" value="1"/>
</dbReference>
<dbReference type="Pfam" id="PF00072">
    <property type="entry name" value="Response_reg"/>
    <property type="match status" value="1"/>
</dbReference>
<dbReference type="SUPFAM" id="SSF52172">
    <property type="entry name" value="CheY-like"/>
    <property type="match status" value="1"/>
</dbReference>
<evidence type="ECO:0000256" key="2">
    <source>
        <dbReference type="PROSITE-ProRule" id="PRU00169"/>
    </source>
</evidence>
<dbReference type="PANTHER" id="PTHR44591:SF3">
    <property type="entry name" value="RESPONSE REGULATORY DOMAIN-CONTAINING PROTEIN"/>
    <property type="match status" value="1"/>
</dbReference>
<evidence type="ECO:0000256" key="3">
    <source>
        <dbReference type="SAM" id="MobiDB-lite"/>
    </source>
</evidence>
<dbReference type="InterPro" id="IPR011006">
    <property type="entry name" value="CheY-like_superfamily"/>
</dbReference>
<dbReference type="RefSeq" id="WP_254159836.1">
    <property type="nucleotide sequence ID" value="NZ_CP100355.1"/>
</dbReference>
<keyword evidence="1 2" id="KW-0597">Phosphoprotein</keyword>
<proteinExistence type="predicted"/>
<name>A0A9E7NDR1_9EURY</name>